<dbReference type="PRINTS" id="PR00370">
    <property type="entry name" value="FMOXYGENASE"/>
</dbReference>
<dbReference type="SUPFAM" id="SSF51905">
    <property type="entry name" value="FAD/NAD(P)-binding domain"/>
    <property type="match status" value="2"/>
</dbReference>
<dbReference type="InterPro" id="IPR020946">
    <property type="entry name" value="Flavin_mOase-like"/>
</dbReference>
<keyword evidence="7" id="KW-1185">Reference proteome</keyword>
<protein>
    <submittedName>
        <fullName evidence="6">Uncharacterized protein</fullName>
    </submittedName>
</protein>
<keyword evidence="4" id="KW-0521">NADP</keyword>
<dbReference type="GeneID" id="68285636"/>
<keyword evidence="5" id="KW-0560">Oxidoreductase</keyword>
<gene>
    <name evidence="6" type="ORF">CKM354_000006100</name>
</gene>
<evidence type="ECO:0000256" key="2">
    <source>
        <dbReference type="ARBA" id="ARBA00022630"/>
    </source>
</evidence>
<dbReference type="GO" id="GO:0050661">
    <property type="term" value="F:NADP binding"/>
    <property type="evidence" value="ECO:0007669"/>
    <property type="project" value="InterPro"/>
</dbReference>
<comment type="similarity">
    <text evidence="1">Belongs to the FMO family.</text>
</comment>
<dbReference type="PANTHER" id="PTHR23023">
    <property type="entry name" value="DIMETHYLANILINE MONOOXYGENASE"/>
    <property type="match status" value="1"/>
</dbReference>
<dbReference type="GO" id="GO:0050660">
    <property type="term" value="F:flavin adenine dinucleotide binding"/>
    <property type="evidence" value="ECO:0007669"/>
    <property type="project" value="InterPro"/>
</dbReference>
<dbReference type="Gene3D" id="3.50.50.60">
    <property type="entry name" value="FAD/NAD(P)-binding domain"/>
    <property type="match status" value="3"/>
</dbReference>
<evidence type="ECO:0000256" key="1">
    <source>
        <dbReference type="ARBA" id="ARBA00009183"/>
    </source>
</evidence>
<reference evidence="6 7" key="1">
    <citation type="submission" date="2021-01" db="EMBL/GenBank/DDBJ databases">
        <title>Cercospora kikuchii MAFF 305040 whole genome shotgun sequence.</title>
        <authorList>
            <person name="Kashiwa T."/>
            <person name="Suzuki T."/>
        </authorList>
    </citation>
    <scope>NUCLEOTIDE SEQUENCE [LARGE SCALE GENOMIC DNA]</scope>
    <source>
        <strain evidence="6 7">MAFF 305040</strain>
    </source>
</reference>
<evidence type="ECO:0000256" key="3">
    <source>
        <dbReference type="ARBA" id="ARBA00022827"/>
    </source>
</evidence>
<dbReference type="GO" id="GO:0004499">
    <property type="term" value="F:N,N-dimethylaniline monooxygenase activity"/>
    <property type="evidence" value="ECO:0007669"/>
    <property type="project" value="InterPro"/>
</dbReference>
<dbReference type="InterPro" id="IPR000960">
    <property type="entry name" value="Flavin_mOase"/>
</dbReference>
<dbReference type="Pfam" id="PF00743">
    <property type="entry name" value="FMO-like"/>
    <property type="match status" value="1"/>
</dbReference>
<proteinExistence type="inferred from homology"/>
<dbReference type="RefSeq" id="XP_044651078.1">
    <property type="nucleotide sequence ID" value="XM_044795143.1"/>
</dbReference>
<accession>A0A9P3C8C2</accession>
<evidence type="ECO:0000256" key="4">
    <source>
        <dbReference type="ARBA" id="ARBA00022857"/>
    </source>
</evidence>
<keyword evidence="3" id="KW-0274">FAD</keyword>
<comment type="caution">
    <text evidence="6">The sequence shown here is derived from an EMBL/GenBank/DDBJ whole genome shotgun (WGS) entry which is preliminary data.</text>
</comment>
<dbReference type="AlphaFoldDB" id="A0A9P3C8C2"/>
<evidence type="ECO:0000256" key="5">
    <source>
        <dbReference type="ARBA" id="ARBA00023002"/>
    </source>
</evidence>
<organism evidence="6 7">
    <name type="scientific">Cercospora kikuchii</name>
    <dbReference type="NCBI Taxonomy" id="84275"/>
    <lineage>
        <taxon>Eukaryota</taxon>
        <taxon>Fungi</taxon>
        <taxon>Dikarya</taxon>
        <taxon>Ascomycota</taxon>
        <taxon>Pezizomycotina</taxon>
        <taxon>Dothideomycetes</taxon>
        <taxon>Dothideomycetidae</taxon>
        <taxon>Mycosphaerellales</taxon>
        <taxon>Mycosphaerellaceae</taxon>
        <taxon>Cercospora</taxon>
    </lineage>
</organism>
<evidence type="ECO:0000313" key="7">
    <source>
        <dbReference type="Proteomes" id="UP000825890"/>
    </source>
</evidence>
<sequence length="561" mass="63159">MSGDIGRSICVIGAGGLGLVAAKNLLEQGFDVTVFEQANYVGGLWHATTDPNQTSVLPESRAVLTKHSCAYTDFPMGEDVDRFPTAAQMNAYLESYCDHFNLRLHICLNTRVTKVIRDESNKKWRLELQKGGQSNNQRGTGEFDRLVFATGIHCKLNWPDLKGREYFAGDILHGLRMKEPSRYRGKRVLVIGLALTGADCARHLAREGVAKVSCSHRRQVLLIPRVVNGKSLAQPMRGKLQHSRIETLAPAVGRMLTRRRLRGLQDTSYPEIKDTPILDRNARQDVHIDSRIPVYAEHLIPLLKNGQMESVVGVAEIVGPRSVKLVDGTILEDIDAIICATGARTDASALLPTDCDPANADLAPERFSMIPKASRKDHPVLNLYQNWLSLQHPHSLAILGYAVRLQGSLPLADVVSMAMAQLWSGGYPMPSQSEMERNVDAHFRHVANLLKHGDVMFPGRVPGLEWEMWHDKVAGAGIYDHLGSWWKWQSWSLWYHDPQLYKLLMDGNPSPHLFRLFDTGRGRGRKCWLDARWAIEEAHNAEEREIQRWQVRTPEKSEYLD</sequence>
<evidence type="ECO:0000313" key="6">
    <source>
        <dbReference type="EMBL" id="GIZ36591.1"/>
    </source>
</evidence>
<dbReference type="InterPro" id="IPR050346">
    <property type="entry name" value="FMO-like"/>
</dbReference>
<name>A0A9P3C8C2_9PEZI</name>
<dbReference type="EMBL" id="BOLY01000001">
    <property type="protein sequence ID" value="GIZ36591.1"/>
    <property type="molecule type" value="Genomic_DNA"/>
</dbReference>
<dbReference type="Proteomes" id="UP000825890">
    <property type="component" value="Unassembled WGS sequence"/>
</dbReference>
<keyword evidence="2" id="KW-0285">Flavoprotein</keyword>
<dbReference type="OrthoDB" id="66881at2759"/>
<dbReference type="InterPro" id="IPR036188">
    <property type="entry name" value="FAD/NAD-bd_sf"/>
</dbReference>